<dbReference type="InterPro" id="IPR055305">
    <property type="entry name" value="GG3-like"/>
</dbReference>
<evidence type="ECO:0000313" key="3">
    <source>
        <dbReference type="EMBL" id="PWZ58281.1"/>
    </source>
</evidence>
<dbReference type="AlphaFoldDB" id="A0A317YK49"/>
<dbReference type="InterPro" id="IPR015898">
    <property type="entry name" value="G-protein_gamma-like_dom"/>
</dbReference>
<dbReference type="PANTHER" id="PTHR32378:SF15">
    <property type="match status" value="1"/>
</dbReference>
<feature type="domain" description="G protein gamma" evidence="2">
    <location>
        <begin position="22"/>
        <end position="82"/>
    </location>
</feature>
<protein>
    <submittedName>
        <fullName evidence="3">Guanine nucleotide-binding protein subunit gamma 3</fullName>
    </submittedName>
</protein>
<dbReference type="ExpressionAtlas" id="A0A317YK49">
    <property type="expression patterns" value="baseline and differential"/>
</dbReference>
<gene>
    <name evidence="3" type="primary">GG3_0</name>
    <name evidence="3" type="ORF">Zm00014a_011368</name>
</gene>
<sequence length="319" mass="32700">MGEAPQPRSPPRYPDLCGRRRLQLEVQILNREVGFLEQEIQGLERIQPVSRCCNDVNEFVSAKTDPMIPVVSLSLSIFFWLTLLLAEAKGDMDLAASRGGSDQNCAHAFHACAAGATACRSPMRQAASAVLVAPAATRSAVLRSAAVQRPLRAAPAAAPAAFPAAAARRHQAAAIADPSAAAAALVVAAARTARAPAPAPRAAAAPASSPVRGARLAASALSTGVSAACRRAAVRCDLPAASASRRAARGVRPAAAPARERAAAVRASVPRRRRARSAPAAACAPAPGAKEDAAARPVVVIPAVPVDACARSEYYITTS</sequence>
<name>A0A317YK49_MAIZE</name>
<dbReference type="PANTHER" id="PTHR32378">
    <property type="entry name" value="GUANINE NUCLEOTIDE-BINDING PROTEIN SUBUNIT GAMMA 3"/>
    <property type="match status" value="1"/>
</dbReference>
<dbReference type="SMART" id="SM01224">
    <property type="entry name" value="G_gamma"/>
    <property type="match status" value="1"/>
</dbReference>
<dbReference type="Proteomes" id="UP000251960">
    <property type="component" value="Chromosome 1"/>
</dbReference>
<organism evidence="3">
    <name type="scientific">Zea mays</name>
    <name type="common">Maize</name>
    <dbReference type="NCBI Taxonomy" id="4577"/>
    <lineage>
        <taxon>Eukaryota</taxon>
        <taxon>Viridiplantae</taxon>
        <taxon>Streptophyta</taxon>
        <taxon>Embryophyta</taxon>
        <taxon>Tracheophyta</taxon>
        <taxon>Spermatophyta</taxon>
        <taxon>Magnoliopsida</taxon>
        <taxon>Liliopsida</taxon>
        <taxon>Poales</taxon>
        <taxon>Poaceae</taxon>
        <taxon>PACMAD clade</taxon>
        <taxon>Panicoideae</taxon>
        <taxon>Andropogonodae</taxon>
        <taxon>Andropogoneae</taxon>
        <taxon>Tripsacinae</taxon>
        <taxon>Zea</taxon>
    </lineage>
</organism>
<reference evidence="3" key="1">
    <citation type="journal article" date="2018" name="Nat. Genet.">
        <title>Extensive intraspecific gene order and gene structural variations between Mo17 and other maize genomes.</title>
        <authorList>
            <person name="Sun S."/>
            <person name="Zhou Y."/>
            <person name="Chen J."/>
            <person name="Shi J."/>
            <person name="Zhao H."/>
            <person name="Zhao H."/>
            <person name="Song W."/>
            <person name="Zhang M."/>
            <person name="Cui Y."/>
            <person name="Dong X."/>
            <person name="Liu H."/>
            <person name="Ma X."/>
            <person name="Jiao Y."/>
            <person name="Wang B."/>
            <person name="Wei X."/>
            <person name="Stein J.C."/>
            <person name="Glaubitz J.C."/>
            <person name="Lu F."/>
            <person name="Yu G."/>
            <person name="Liang C."/>
            <person name="Fengler K."/>
            <person name="Li B."/>
            <person name="Rafalski A."/>
            <person name="Schnable P.S."/>
            <person name="Ware D.H."/>
            <person name="Buckler E.S."/>
            <person name="Lai J."/>
        </authorList>
    </citation>
    <scope>NUCLEOTIDE SEQUENCE [LARGE SCALE GENOMIC DNA]</scope>
    <source>
        <tissue evidence="3">Seedling</tissue>
    </source>
</reference>
<proteinExistence type="predicted"/>
<keyword evidence="1" id="KW-0175">Coiled coil</keyword>
<accession>A0A317YK49</accession>
<feature type="coiled-coil region" evidence="1">
    <location>
        <begin position="19"/>
        <end position="46"/>
    </location>
</feature>
<comment type="caution">
    <text evidence="3">The sequence shown here is derived from an EMBL/GenBank/DDBJ whole genome shotgun (WGS) entry which is preliminary data.</text>
</comment>
<dbReference type="EMBL" id="NCVQ01000001">
    <property type="protein sequence ID" value="PWZ58281.1"/>
    <property type="molecule type" value="Genomic_DNA"/>
</dbReference>
<evidence type="ECO:0000256" key="1">
    <source>
        <dbReference type="SAM" id="Coils"/>
    </source>
</evidence>
<evidence type="ECO:0000259" key="2">
    <source>
        <dbReference type="SMART" id="SM01224"/>
    </source>
</evidence>